<dbReference type="InterPro" id="IPR010156">
    <property type="entry name" value="CRISPR-assoc_prot_Cas6"/>
</dbReference>
<sequence length="239" mass="28722">MRLLLEFKTDEDFKYTAINNYTIQGFIYSFLKRSRSFHEYHDMDGFKYFCFSNIFPVSDFRKEEPKRILISSPDYRLIRTLEREIRRNRSAYLGKYPVKIESVSLFKPKLERSFITSTPVVLYQNASKNYFFSMKKTNDFQFFMDRLKENALKKYNSFYDDQYYFEGNIFDRLEYSREVAVRLKKADKLFIVIGTLWKNLEKFNMDNKKFYYFLLECGLGEKNSLGFGMLNTVGSIKNG</sequence>
<dbReference type="GO" id="GO:0003723">
    <property type="term" value="F:RNA binding"/>
    <property type="evidence" value="ECO:0007669"/>
    <property type="project" value="UniProtKB-KW"/>
</dbReference>
<evidence type="ECO:0000313" key="5">
    <source>
        <dbReference type="EMBL" id="MEJ8542242.1"/>
    </source>
</evidence>
<dbReference type="RefSeq" id="WP_261599501.1">
    <property type="nucleotide sequence ID" value="NZ_CP104550.1"/>
</dbReference>
<evidence type="ECO:0000256" key="1">
    <source>
        <dbReference type="ARBA" id="ARBA00005937"/>
    </source>
</evidence>
<organism evidence="6">
    <name type="scientific">Methanothermobacter wolfeii</name>
    <name type="common">Methanobacterium wolfei</name>
    <dbReference type="NCBI Taxonomy" id="145261"/>
    <lineage>
        <taxon>Archaea</taxon>
        <taxon>Methanobacteriati</taxon>
        <taxon>Methanobacteriota</taxon>
        <taxon>Methanomada group</taxon>
        <taxon>Methanobacteria</taxon>
        <taxon>Methanobacteriales</taxon>
        <taxon>Methanobacteriaceae</taxon>
        <taxon>Methanothermobacter</taxon>
    </lineage>
</organism>
<evidence type="ECO:0000256" key="2">
    <source>
        <dbReference type="ARBA" id="ARBA00022884"/>
    </source>
</evidence>
<reference evidence="5 7" key="2">
    <citation type="submission" date="2023-12" db="EMBL/GenBank/DDBJ databases">
        <title>Phenotypic and Genomic Characterization of Methanothermobacter wolfeii Strain BSEL, a CO2-Capturing Archaeon with Minimal Nutrient Requirements.</title>
        <authorList>
            <person name="Ale Enriquez F."/>
            <person name="Ahring B.K."/>
        </authorList>
    </citation>
    <scope>NUCLEOTIDE SEQUENCE [LARGE SCALE GENOMIC DNA]</scope>
    <source>
        <strain evidence="5 7">BSEL-1</strain>
    </source>
</reference>
<keyword evidence="3" id="KW-0051">Antiviral defense</keyword>
<dbReference type="PANTHER" id="PTHR36984:SF1">
    <property type="entry name" value="CRISPR-ASSOCIATED ENDORIBONUCLEASE CAS6 1"/>
    <property type="match status" value="1"/>
</dbReference>
<dbReference type="Pfam" id="PF01881">
    <property type="entry name" value="Cas_Cas6_C"/>
    <property type="match status" value="1"/>
</dbReference>
<keyword evidence="7" id="KW-1185">Reference proteome</keyword>
<gene>
    <name evidence="6" type="primary">cas6</name>
    <name evidence="6" type="ORF">N5910_07500</name>
    <name evidence="5" type="ORF">U2150_01860</name>
</gene>
<dbReference type="InterPro" id="IPR045747">
    <property type="entry name" value="CRISPR-assoc_prot_Cas6_N_sf"/>
</dbReference>
<accession>A0A9E7RS51</accession>
<name>A0A9E7RS51_METWO</name>
<feature type="domain" description="CRISPR associated protein Cas6 C-terminal" evidence="4">
    <location>
        <begin position="112"/>
        <end position="231"/>
    </location>
</feature>
<dbReference type="EMBL" id="JAXUHJ010000003">
    <property type="protein sequence ID" value="MEJ8542242.1"/>
    <property type="molecule type" value="Genomic_DNA"/>
</dbReference>
<reference evidence="6" key="1">
    <citation type="submission" date="2022-09" db="EMBL/GenBank/DDBJ databases">
        <title>Characterization of three MwoI isoschizomers from sequenced genome and metagenomes.</title>
        <authorList>
            <person name="Fomenkov A."/>
            <person name="Xu S.Y."/>
            <person name="Roberts R.J."/>
        </authorList>
    </citation>
    <scope>NUCLEOTIDE SEQUENCE</scope>
    <source>
        <strain evidence="6">DSM 2970</strain>
    </source>
</reference>
<dbReference type="PANTHER" id="PTHR36984">
    <property type="entry name" value="CRISPR-ASSOCIATED ENDORIBONUCLEASE CAS6 1"/>
    <property type="match status" value="1"/>
</dbReference>
<protein>
    <submittedName>
        <fullName evidence="6">CRISPR-associated endoribonuclease Cas6</fullName>
    </submittedName>
</protein>
<evidence type="ECO:0000313" key="7">
    <source>
        <dbReference type="Proteomes" id="UP001369247"/>
    </source>
</evidence>
<evidence type="ECO:0000256" key="3">
    <source>
        <dbReference type="ARBA" id="ARBA00023118"/>
    </source>
</evidence>
<dbReference type="Gene3D" id="3.30.70.1890">
    <property type="match status" value="1"/>
</dbReference>
<proteinExistence type="inferred from homology"/>
<dbReference type="Gene3D" id="3.30.70.1900">
    <property type="match status" value="1"/>
</dbReference>
<dbReference type="Proteomes" id="UP001065373">
    <property type="component" value="Chromosome"/>
</dbReference>
<dbReference type="GeneID" id="75107086"/>
<dbReference type="CDD" id="cd21140">
    <property type="entry name" value="Cas6_I-like"/>
    <property type="match status" value="1"/>
</dbReference>
<dbReference type="Proteomes" id="UP001369247">
    <property type="component" value="Unassembled WGS sequence"/>
</dbReference>
<dbReference type="EMBL" id="CP104550">
    <property type="protein sequence ID" value="UXH31375.1"/>
    <property type="molecule type" value="Genomic_DNA"/>
</dbReference>
<dbReference type="GO" id="GO:0051607">
    <property type="term" value="P:defense response to virus"/>
    <property type="evidence" value="ECO:0007669"/>
    <property type="project" value="UniProtKB-KW"/>
</dbReference>
<dbReference type="NCBIfam" id="TIGR01877">
    <property type="entry name" value="cas_cas6"/>
    <property type="match status" value="1"/>
</dbReference>
<dbReference type="GO" id="GO:0016788">
    <property type="term" value="F:hydrolase activity, acting on ester bonds"/>
    <property type="evidence" value="ECO:0007669"/>
    <property type="project" value="InterPro"/>
</dbReference>
<comment type="similarity">
    <text evidence="1">Belongs to the CRISPR-associated protein Cas6/Cse3/CasE family.</text>
</comment>
<dbReference type="InterPro" id="IPR049435">
    <property type="entry name" value="Cas_Cas6_C"/>
</dbReference>
<dbReference type="AlphaFoldDB" id="A0A9E7RS51"/>
<evidence type="ECO:0000313" key="6">
    <source>
        <dbReference type="EMBL" id="UXH31375.1"/>
    </source>
</evidence>
<evidence type="ECO:0000259" key="4">
    <source>
        <dbReference type="Pfam" id="PF01881"/>
    </source>
</evidence>
<keyword evidence="2" id="KW-0694">RNA-binding</keyword>